<name>A0A8H5HML0_9AGAR</name>
<sequence length="132" mass="13831">MSKIHGLHDIRAAEKEVAAASNQGIHDGRPEGEPTHAARVTLDTYIDEDATGGPDMSHTSAADTLTGATSADVDRGIGHPISGMSSKERHHDGRPGRKRETQIHTAHPANVGGEAKEVHHKRGGTGGKVEGL</sequence>
<reference evidence="2 3" key="1">
    <citation type="journal article" date="2020" name="ISME J.">
        <title>Uncovering the hidden diversity of litter-decomposition mechanisms in mushroom-forming fungi.</title>
        <authorList>
            <person name="Floudas D."/>
            <person name="Bentzer J."/>
            <person name="Ahren D."/>
            <person name="Johansson T."/>
            <person name="Persson P."/>
            <person name="Tunlid A."/>
        </authorList>
    </citation>
    <scope>NUCLEOTIDE SEQUENCE [LARGE SCALE GENOMIC DNA]</scope>
    <source>
        <strain evidence="2 3">CBS 661.87</strain>
    </source>
</reference>
<dbReference type="OrthoDB" id="3260716at2759"/>
<dbReference type="Proteomes" id="UP000565441">
    <property type="component" value="Unassembled WGS sequence"/>
</dbReference>
<evidence type="ECO:0000313" key="3">
    <source>
        <dbReference type="Proteomes" id="UP000565441"/>
    </source>
</evidence>
<protein>
    <submittedName>
        <fullName evidence="2">Uncharacterized protein</fullName>
    </submittedName>
</protein>
<gene>
    <name evidence="2" type="ORF">D9615_002589</name>
</gene>
<evidence type="ECO:0000313" key="2">
    <source>
        <dbReference type="EMBL" id="KAF5385894.1"/>
    </source>
</evidence>
<proteinExistence type="predicted"/>
<evidence type="ECO:0000256" key="1">
    <source>
        <dbReference type="SAM" id="MobiDB-lite"/>
    </source>
</evidence>
<accession>A0A8H5HML0</accession>
<feature type="region of interest" description="Disordered" evidence="1">
    <location>
        <begin position="16"/>
        <end position="132"/>
    </location>
</feature>
<comment type="caution">
    <text evidence="2">The sequence shown here is derived from an EMBL/GenBank/DDBJ whole genome shotgun (WGS) entry which is preliminary data.</text>
</comment>
<feature type="compositionally biased region" description="Basic and acidic residues" evidence="1">
    <location>
        <begin position="26"/>
        <end position="36"/>
    </location>
</feature>
<dbReference type="AlphaFoldDB" id="A0A8H5HML0"/>
<keyword evidence="3" id="KW-1185">Reference proteome</keyword>
<organism evidence="2 3">
    <name type="scientific">Tricholomella constricta</name>
    <dbReference type="NCBI Taxonomy" id="117010"/>
    <lineage>
        <taxon>Eukaryota</taxon>
        <taxon>Fungi</taxon>
        <taxon>Dikarya</taxon>
        <taxon>Basidiomycota</taxon>
        <taxon>Agaricomycotina</taxon>
        <taxon>Agaricomycetes</taxon>
        <taxon>Agaricomycetidae</taxon>
        <taxon>Agaricales</taxon>
        <taxon>Tricholomatineae</taxon>
        <taxon>Lyophyllaceae</taxon>
        <taxon>Tricholomella</taxon>
    </lineage>
</organism>
<feature type="compositionally biased region" description="Basic and acidic residues" evidence="1">
    <location>
        <begin position="86"/>
        <end position="102"/>
    </location>
</feature>
<dbReference type="EMBL" id="JAACJP010000003">
    <property type="protein sequence ID" value="KAF5385894.1"/>
    <property type="molecule type" value="Genomic_DNA"/>
</dbReference>
<feature type="compositionally biased region" description="Polar residues" evidence="1">
    <location>
        <begin position="57"/>
        <end position="69"/>
    </location>
</feature>